<name>A0A974SM55_9RHOO</name>
<reference evidence="3" key="1">
    <citation type="submission" date="2020-11" db="EMBL/GenBank/DDBJ databases">
        <title>Azospira restricta DSM 18626 genome sequence.</title>
        <authorList>
            <person name="Moe W.M."/>
        </authorList>
    </citation>
    <scope>NUCLEOTIDE SEQUENCE</scope>
    <source>
        <strain evidence="3">DSM 18626</strain>
    </source>
</reference>
<keyword evidence="4" id="KW-1185">Reference proteome</keyword>
<dbReference type="KEGG" id="ares:IWH25_11080"/>
<dbReference type="GO" id="GO:0016878">
    <property type="term" value="F:acid-thiol ligase activity"/>
    <property type="evidence" value="ECO:0007669"/>
    <property type="project" value="UniProtKB-ARBA"/>
</dbReference>
<organism evidence="3 4">
    <name type="scientific">Azospira restricta</name>
    <dbReference type="NCBI Taxonomy" id="404405"/>
    <lineage>
        <taxon>Bacteria</taxon>
        <taxon>Pseudomonadati</taxon>
        <taxon>Pseudomonadota</taxon>
        <taxon>Betaproteobacteria</taxon>
        <taxon>Rhodocyclales</taxon>
        <taxon>Rhodocyclaceae</taxon>
        <taxon>Azospira</taxon>
    </lineage>
</organism>
<feature type="domain" description="AMP-dependent synthetase/ligase" evidence="1">
    <location>
        <begin position="15"/>
        <end position="96"/>
    </location>
</feature>
<evidence type="ECO:0000259" key="1">
    <source>
        <dbReference type="Pfam" id="PF00501"/>
    </source>
</evidence>
<dbReference type="InterPro" id="IPR050237">
    <property type="entry name" value="ATP-dep_AMP-bd_enzyme"/>
</dbReference>
<protein>
    <submittedName>
        <fullName evidence="3">AMP-binding protein</fullName>
    </submittedName>
</protein>
<proteinExistence type="predicted"/>
<dbReference type="SUPFAM" id="SSF56801">
    <property type="entry name" value="Acetyl-CoA synthetase-like"/>
    <property type="match status" value="1"/>
</dbReference>
<feature type="domain" description="AMP-dependent synthetase/ligase" evidence="1">
    <location>
        <begin position="119"/>
        <end position="324"/>
    </location>
</feature>
<dbReference type="InterPro" id="IPR025110">
    <property type="entry name" value="AMP-bd_C"/>
</dbReference>
<evidence type="ECO:0000313" key="4">
    <source>
        <dbReference type="Proteomes" id="UP000663444"/>
    </source>
</evidence>
<dbReference type="Proteomes" id="UP000663444">
    <property type="component" value="Chromosome"/>
</dbReference>
<dbReference type="InterPro" id="IPR000873">
    <property type="entry name" value="AMP-dep_synth/lig_dom"/>
</dbReference>
<dbReference type="InterPro" id="IPR042099">
    <property type="entry name" value="ANL_N_sf"/>
</dbReference>
<dbReference type="AlphaFoldDB" id="A0A974SM55"/>
<dbReference type="PANTHER" id="PTHR43767:SF1">
    <property type="entry name" value="NONRIBOSOMAL PEPTIDE SYNTHASE PES1 (EUROFUNG)-RELATED"/>
    <property type="match status" value="1"/>
</dbReference>
<dbReference type="PANTHER" id="PTHR43767">
    <property type="entry name" value="LONG-CHAIN-FATTY-ACID--COA LIGASE"/>
    <property type="match status" value="1"/>
</dbReference>
<evidence type="ECO:0000313" key="3">
    <source>
        <dbReference type="EMBL" id="QRJ62335.1"/>
    </source>
</evidence>
<dbReference type="Gene3D" id="3.30.300.30">
    <property type="match status" value="1"/>
</dbReference>
<sequence>MMPTDRHASLAAALAAHARETPAAPALLCADDTLSHARLADEAARRAASLAALGLAPATIVALAAPAGELAQTLLACQWAGHPFLPLDPATADERWPAFAAGAAARHRLAQAPAVGARTTAPATSAADAPALVVATSGSAGTPKGVLLAHRALAAAAAASAARIPLARGDVWLNCLPLFHIGALAIFWRCLAAGAAVRLHEGFDAAAVWADIAAGRATHVSLVPAMLARLLDVSADAPPPATLSCALIGGAALSRPLWRRARDAGWPLFVSYGMSETAAQVATLPPTDDWQEGLVGTPLPGMEVAVGDDGRLRVRGPQLLLGYLGDAASPLVDGWLRSGDLGRIDDRGRLHVLGRGDDVLVSGGENIHPLEVESRLAACPGVADVAVTATRDPVWGDLVTALVVGSADAAAVEAWSREHLPAKLRPRRTLTVAALPRTALGKLERQRLPALAAEAAA</sequence>
<evidence type="ECO:0000259" key="2">
    <source>
        <dbReference type="Pfam" id="PF13193"/>
    </source>
</evidence>
<dbReference type="Pfam" id="PF00501">
    <property type="entry name" value="AMP-binding"/>
    <property type="match status" value="2"/>
</dbReference>
<dbReference type="RefSeq" id="WP_203385868.1">
    <property type="nucleotide sequence ID" value="NZ_CP064781.1"/>
</dbReference>
<dbReference type="Pfam" id="PF13193">
    <property type="entry name" value="AMP-binding_C"/>
    <property type="match status" value="1"/>
</dbReference>
<dbReference type="Gene3D" id="3.40.50.12780">
    <property type="entry name" value="N-terminal domain of ligase-like"/>
    <property type="match status" value="1"/>
</dbReference>
<gene>
    <name evidence="3" type="ORF">IWH25_11080</name>
</gene>
<accession>A0A974SM55</accession>
<dbReference type="InterPro" id="IPR045851">
    <property type="entry name" value="AMP-bd_C_sf"/>
</dbReference>
<dbReference type="EMBL" id="CP064781">
    <property type="protein sequence ID" value="QRJ62335.1"/>
    <property type="molecule type" value="Genomic_DNA"/>
</dbReference>
<feature type="domain" description="AMP-binding enzyme C-terminal" evidence="2">
    <location>
        <begin position="371"/>
        <end position="442"/>
    </location>
</feature>